<reference evidence="1 2" key="1">
    <citation type="submission" date="2018-08" db="EMBL/GenBank/DDBJ databases">
        <title>Recombination of ecologically and evolutionarily significant loci maintains genetic cohesion in the Pseudomonas syringae species complex.</title>
        <authorList>
            <person name="Dillon M."/>
            <person name="Thakur S."/>
            <person name="Almeida R.N.D."/>
            <person name="Weir B.S."/>
            <person name="Guttman D.S."/>
        </authorList>
    </citation>
    <scope>NUCLEOTIDE SEQUENCE [LARGE SCALE GENOMIC DNA]</scope>
    <source>
        <strain evidence="1 2">ICMP 11899</strain>
    </source>
</reference>
<evidence type="ECO:0000313" key="1">
    <source>
        <dbReference type="EMBL" id="RMV11988.1"/>
    </source>
</evidence>
<comment type="caution">
    <text evidence="1">The sequence shown here is derived from an EMBL/GenBank/DDBJ whole genome shotgun (WGS) entry which is preliminary data.</text>
</comment>
<protein>
    <submittedName>
        <fullName evidence="1">Putative lipoprotein</fullName>
    </submittedName>
</protein>
<keyword evidence="1" id="KW-0449">Lipoprotein</keyword>
<gene>
    <name evidence="1" type="ORF">ALP17_03495</name>
</gene>
<dbReference type="AlphaFoldDB" id="A0A3M5ZZI0"/>
<dbReference type="Proteomes" id="UP000270795">
    <property type="component" value="Unassembled WGS sequence"/>
</dbReference>
<sequence length="37" mass="4132">MALDTLFLPYDLTAFLPENFGGDDRECHFNDGLNVLG</sequence>
<proteinExistence type="predicted"/>
<evidence type="ECO:0000313" key="2">
    <source>
        <dbReference type="Proteomes" id="UP000270795"/>
    </source>
</evidence>
<name>A0A3M5ZZI0_PSESS</name>
<accession>A0A3M5ZZI0</accession>
<organism evidence="1 2">
    <name type="scientific">Pseudomonas savastanoi</name>
    <name type="common">Pseudomonas syringae pv. savastanoi</name>
    <dbReference type="NCBI Taxonomy" id="29438"/>
    <lineage>
        <taxon>Bacteria</taxon>
        <taxon>Pseudomonadati</taxon>
        <taxon>Pseudomonadota</taxon>
        <taxon>Gammaproteobacteria</taxon>
        <taxon>Pseudomonadales</taxon>
        <taxon>Pseudomonadaceae</taxon>
        <taxon>Pseudomonas</taxon>
    </lineage>
</organism>
<dbReference type="EMBL" id="RBUM01000376">
    <property type="protein sequence ID" value="RMV11988.1"/>
    <property type="molecule type" value="Genomic_DNA"/>
</dbReference>